<evidence type="ECO:0000256" key="1">
    <source>
        <dbReference type="SAM" id="MobiDB-lite"/>
    </source>
</evidence>
<accession>A0ABQ8SEM7</accession>
<evidence type="ECO:0000259" key="2">
    <source>
        <dbReference type="Pfam" id="PF13843"/>
    </source>
</evidence>
<feature type="region of interest" description="Disordered" evidence="1">
    <location>
        <begin position="1"/>
        <end position="75"/>
    </location>
</feature>
<dbReference type="PANTHER" id="PTHR46599:SF6">
    <property type="entry name" value="DUAL SPECIFICITY PHOSPHATASE 26"/>
    <property type="match status" value="1"/>
</dbReference>
<name>A0ABQ8SEM7_PERAM</name>
<evidence type="ECO:0000313" key="4">
    <source>
        <dbReference type="Proteomes" id="UP001148838"/>
    </source>
</evidence>
<evidence type="ECO:0000313" key="3">
    <source>
        <dbReference type="EMBL" id="KAJ4432564.1"/>
    </source>
</evidence>
<feature type="compositionally biased region" description="Acidic residues" evidence="1">
    <location>
        <begin position="59"/>
        <end position="75"/>
    </location>
</feature>
<feature type="domain" description="PiggyBac transposable element-derived protein" evidence="2">
    <location>
        <begin position="124"/>
        <end position="274"/>
    </location>
</feature>
<feature type="compositionally biased region" description="Acidic residues" evidence="1">
    <location>
        <begin position="8"/>
        <end position="50"/>
    </location>
</feature>
<reference evidence="3 4" key="1">
    <citation type="journal article" date="2022" name="Allergy">
        <title>Genome assembly and annotation of Periplaneta americana reveal a comprehensive cockroach allergen profile.</title>
        <authorList>
            <person name="Wang L."/>
            <person name="Xiong Q."/>
            <person name="Saelim N."/>
            <person name="Wang L."/>
            <person name="Nong W."/>
            <person name="Wan A.T."/>
            <person name="Shi M."/>
            <person name="Liu X."/>
            <person name="Cao Q."/>
            <person name="Hui J.H.L."/>
            <person name="Sookrung N."/>
            <person name="Leung T.F."/>
            <person name="Tungtrongchitr A."/>
            <person name="Tsui S.K.W."/>
        </authorList>
    </citation>
    <scope>NUCLEOTIDE SEQUENCE [LARGE SCALE GENOMIC DNA]</scope>
    <source>
        <strain evidence="3">PWHHKU_190912</strain>
    </source>
</reference>
<dbReference type="PANTHER" id="PTHR46599">
    <property type="entry name" value="PIGGYBAC TRANSPOSABLE ELEMENT-DERIVED PROTEIN 4"/>
    <property type="match status" value="1"/>
</dbReference>
<keyword evidence="4" id="KW-1185">Reference proteome</keyword>
<protein>
    <recommendedName>
        <fullName evidence="2">PiggyBac transposable element-derived protein domain-containing protein</fullName>
    </recommendedName>
</protein>
<dbReference type="EMBL" id="JAJSOF020000029">
    <property type="protein sequence ID" value="KAJ4432564.1"/>
    <property type="molecule type" value="Genomic_DNA"/>
</dbReference>
<organism evidence="3 4">
    <name type="scientific">Periplaneta americana</name>
    <name type="common">American cockroach</name>
    <name type="synonym">Blatta americana</name>
    <dbReference type="NCBI Taxonomy" id="6978"/>
    <lineage>
        <taxon>Eukaryota</taxon>
        <taxon>Metazoa</taxon>
        <taxon>Ecdysozoa</taxon>
        <taxon>Arthropoda</taxon>
        <taxon>Hexapoda</taxon>
        <taxon>Insecta</taxon>
        <taxon>Pterygota</taxon>
        <taxon>Neoptera</taxon>
        <taxon>Polyneoptera</taxon>
        <taxon>Dictyoptera</taxon>
        <taxon>Blattodea</taxon>
        <taxon>Blattoidea</taxon>
        <taxon>Blattidae</taxon>
        <taxon>Blattinae</taxon>
        <taxon>Periplaneta</taxon>
    </lineage>
</organism>
<dbReference type="Pfam" id="PF13843">
    <property type="entry name" value="DDE_Tnp_1_7"/>
    <property type="match status" value="1"/>
</dbReference>
<proteinExistence type="predicted"/>
<gene>
    <name evidence="3" type="ORF">ANN_21187</name>
</gene>
<dbReference type="InterPro" id="IPR029526">
    <property type="entry name" value="PGBD"/>
</dbReference>
<sequence length="442" mass="50620">MSRKTTEELLEEPTDSETEIEHDDDDDDDDGDDGDDGDDDDDEVVSEPEDQCIMRDKVDEDEVESSSEDDPDNLSEIEISDKYFTSTGRVYVSKPPRISRRAAQNIVKEREGLRSEGKVATIIESFEKFFTPEIVDSIIKYSNEEAIRQKVPGTSRLGFLAYRGLLIFMGKESDSKTAVTDLWSNISGRFVYTATMSRTRFQQLTKIIRFDDKTTRNERREFDKFAAMREVFDKMNSVLPKCYSAGMHTVVDEMLSLFRGRCPFKVFMKDKPGNHDPDTGSVPITILSYIPCEKPKRNLFMLSTPHYDDAIGAPSDPKKKTVINLYYNDTKGGVDTVDLMVCKYSTKKSYQKMASVYFLHTYDIAALNGYTTFILNFPDWNKKKPNQRRLCLQELGLKLITPYIEERARNVTGLQKCVISAMEGILKRKIKQTSGAKRSSWW</sequence>
<dbReference type="Proteomes" id="UP001148838">
    <property type="component" value="Unassembled WGS sequence"/>
</dbReference>
<comment type="caution">
    <text evidence="3">The sequence shown here is derived from an EMBL/GenBank/DDBJ whole genome shotgun (WGS) entry which is preliminary data.</text>
</comment>